<dbReference type="InterPro" id="IPR044946">
    <property type="entry name" value="Restrct_endonuc_typeI_TRD_sf"/>
</dbReference>
<dbReference type="EC" id="2.1.1.72" evidence="2"/>
<sequence length="607" mass="66643">MKAAQSSDLFRYLLDQALSPSVAFAVGWALLGWAKLSELSRLPESAKVHRALEDGQAFIGDALSKAVIASEDQLLNDLLSLKGLPRENIERLVHMAWEILQSGELDNLSLEEVLSLDKNSFEHGESLGSQAQGTFPLLPRELVELMVELGEVKSHDSVYTPWDTSSQFSIAVHRLGAIPYTETPERQNVTRLVQLLANIEAPVHCTDPVVQPTALSQKGGLAQFDVALACPPFGGRYERYVSQQDQWGRFPEQTTSSTVLVVRHLLAQAKRRVVVLVPSTLLSGAGAEAQLRNDLVRRGMIRAVLAMPKGLLPVTGVATAVLVLDPHGGNEQVHFIDVGHGPFYKPVSKTRWSLIDPVHLARRIHQSPALLPSTSEATRTRSEILDANTLQVSRLLAQATSSFTPPPSQPLVRLADLVHTVRPLHPTLRKASQSTETTFRVHEVGAQDLPSHGYIRDAPRQLDLPVQLLAQTESLYLEPLDIVLIVKGGAGKVGIVSKDVRQLSTPWIVGQSGIVLRMQAFAPVDARALFLLLRSNQGQELLQSIVVGATTPLIQLRELMALSIWLPNSQLQDEAIQALELEDNLQDQIDQLRHEQAAITAHLWAQP</sequence>
<dbReference type="GO" id="GO:0009307">
    <property type="term" value="P:DNA restriction-modification system"/>
    <property type="evidence" value="ECO:0007669"/>
    <property type="project" value="UniProtKB-KW"/>
</dbReference>
<name>A0A843B9X9_9BURK</name>
<dbReference type="GO" id="GO:0009007">
    <property type="term" value="F:site-specific DNA-methyltransferase (adenine-specific) activity"/>
    <property type="evidence" value="ECO:0007669"/>
    <property type="project" value="UniProtKB-EC"/>
</dbReference>
<dbReference type="PANTHER" id="PTHR42933:SF3">
    <property type="entry name" value="TYPE I RESTRICTION ENZYME MJAVIII METHYLASE SUBUNIT"/>
    <property type="match status" value="1"/>
</dbReference>
<protein>
    <recommendedName>
        <fullName evidence="2">site-specific DNA-methyltransferase (adenine-specific)</fullName>
        <ecNumber evidence="2">2.1.1.72</ecNumber>
    </recommendedName>
</protein>
<evidence type="ECO:0000256" key="9">
    <source>
        <dbReference type="SAM" id="Coils"/>
    </source>
</evidence>
<comment type="catalytic activity">
    <reaction evidence="8">
        <text>a 2'-deoxyadenosine in DNA + S-adenosyl-L-methionine = an N(6)-methyl-2'-deoxyadenosine in DNA + S-adenosyl-L-homocysteine + H(+)</text>
        <dbReference type="Rhea" id="RHEA:15197"/>
        <dbReference type="Rhea" id="RHEA-COMP:12418"/>
        <dbReference type="Rhea" id="RHEA-COMP:12419"/>
        <dbReference type="ChEBI" id="CHEBI:15378"/>
        <dbReference type="ChEBI" id="CHEBI:57856"/>
        <dbReference type="ChEBI" id="CHEBI:59789"/>
        <dbReference type="ChEBI" id="CHEBI:90615"/>
        <dbReference type="ChEBI" id="CHEBI:90616"/>
        <dbReference type="EC" id="2.1.1.72"/>
    </reaction>
</comment>
<evidence type="ECO:0000313" key="12">
    <source>
        <dbReference type="Proteomes" id="UP000530032"/>
    </source>
</evidence>
<evidence type="ECO:0000256" key="7">
    <source>
        <dbReference type="ARBA" id="ARBA00023125"/>
    </source>
</evidence>
<keyword evidence="12" id="KW-1185">Reference proteome</keyword>
<evidence type="ECO:0000256" key="8">
    <source>
        <dbReference type="ARBA" id="ARBA00047942"/>
    </source>
</evidence>
<keyword evidence="5" id="KW-0949">S-adenosyl-L-methionine</keyword>
<dbReference type="Pfam" id="PF02384">
    <property type="entry name" value="N6_Mtase"/>
    <property type="match status" value="1"/>
</dbReference>
<evidence type="ECO:0000256" key="3">
    <source>
        <dbReference type="ARBA" id="ARBA00022603"/>
    </source>
</evidence>
<dbReference type="EMBL" id="JABBCQ020000014">
    <property type="protein sequence ID" value="MBI1625910.1"/>
    <property type="molecule type" value="Genomic_DNA"/>
</dbReference>
<dbReference type="GO" id="GO:0032259">
    <property type="term" value="P:methylation"/>
    <property type="evidence" value="ECO:0007669"/>
    <property type="project" value="UniProtKB-KW"/>
</dbReference>
<keyword evidence="7" id="KW-0238">DNA-binding</keyword>
<evidence type="ECO:0000256" key="6">
    <source>
        <dbReference type="ARBA" id="ARBA00022747"/>
    </source>
</evidence>
<dbReference type="GO" id="GO:0008170">
    <property type="term" value="F:N-methyltransferase activity"/>
    <property type="evidence" value="ECO:0007669"/>
    <property type="project" value="InterPro"/>
</dbReference>
<proteinExistence type="inferred from homology"/>
<comment type="caution">
    <text evidence="11">The sequence shown here is derived from an EMBL/GenBank/DDBJ whole genome shotgun (WGS) entry which is preliminary data.</text>
</comment>
<dbReference type="SUPFAM" id="SSF116734">
    <property type="entry name" value="DNA methylase specificity domain"/>
    <property type="match status" value="1"/>
</dbReference>
<reference evidence="11" key="1">
    <citation type="submission" date="2020-12" db="EMBL/GenBank/DDBJ databases">
        <title>Comamonas sp. nov., isolated from stream water.</title>
        <authorList>
            <person name="Park K.-H."/>
        </authorList>
    </citation>
    <scope>NUCLEOTIDE SEQUENCE</scope>
    <source>
        <strain evidence="11">EJ-4</strain>
    </source>
</reference>
<gene>
    <name evidence="11" type="ORF">HF327_015540</name>
</gene>
<dbReference type="Proteomes" id="UP000530032">
    <property type="component" value="Unassembled WGS sequence"/>
</dbReference>
<comment type="similarity">
    <text evidence="1">Belongs to the N(4)/N(6)-methyltransferase family.</text>
</comment>
<dbReference type="InterPro" id="IPR029063">
    <property type="entry name" value="SAM-dependent_MTases_sf"/>
</dbReference>
<evidence type="ECO:0000259" key="10">
    <source>
        <dbReference type="Pfam" id="PF02384"/>
    </source>
</evidence>
<dbReference type="InterPro" id="IPR051537">
    <property type="entry name" value="DNA_Adenine_Mtase"/>
</dbReference>
<organism evidence="11 12">
    <name type="scientific">Comamonas suwonensis</name>
    <dbReference type="NCBI Taxonomy" id="2606214"/>
    <lineage>
        <taxon>Bacteria</taxon>
        <taxon>Pseudomonadati</taxon>
        <taxon>Pseudomonadota</taxon>
        <taxon>Betaproteobacteria</taxon>
        <taxon>Burkholderiales</taxon>
        <taxon>Comamonadaceae</taxon>
        <taxon>Comamonas</taxon>
    </lineage>
</organism>
<dbReference type="SUPFAM" id="SSF53335">
    <property type="entry name" value="S-adenosyl-L-methionine-dependent methyltransferases"/>
    <property type="match status" value="1"/>
</dbReference>
<keyword evidence="9" id="KW-0175">Coiled coil</keyword>
<dbReference type="Gene3D" id="3.90.220.20">
    <property type="entry name" value="DNA methylase specificity domains"/>
    <property type="match status" value="1"/>
</dbReference>
<dbReference type="AlphaFoldDB" id="A0A843B9X9"/>
<dbReference type="InterPro" id="IPR003356">
    <property type="entry name" value="DNA_methylase_A-5"/>
</dbReference>
<dbReference type="PANTHER" id="PTHR42933">
    <property type="entry name" value="SLR6095 PROTEIN"/>
    <property type="match status" value="1"/>
</dbReference>
<dbReference type="GO" id="GO:0003677">
    <property type="term" value="F:DNA binding"/>
    <property type="evidence" value="ECO:0007669"/>
    <property type="project" value="UniProtKB-KW"/>
</dbReference>
<evidence type="ECO:0000256" key="1">
    <source>
        <dbReference type="ARBA" id="ARBA00006594"/>
    </source>
</evidence>
<dbReference type="Gene3D" id="3.40.50.150">
    <property type="entry name" value="Vaccinia Virus protein VP39"/>
    <property type="match status" value="1"/>
</dbReference>
<evidence type="ECO:0000256" key="2">
    <source>
        <dbReference type="ARBA" id="ARBA00011900"/>
    </source>
</evidence>
<feature type="domain" description="DNA methylase adenine-specific" evidence="10">
    <location>
        <begin position="139"/>
        <end position="339"/>
    </location>
</feature>
<keyword evidence="4" id="KW-0808">Transferase</keyword>
<evidence type="ECO:0000313" key="11">
    <source>
        <dbReference type="EMBL" id="MBI1625910.1"/>
    </source>
</evidence>
<dbReference type="RefSeq" id="WP_198461078.1">
    <property type="nucleotide sequence ID" value="NZ_JABBCQ020000014.1"/>
</dbReference>
<keyword evidence="6" id="KW-0680">Restriction system</keyword>
<keyword evidence="3 11" id="KW-0489">Methyltransferase</keyword>
<feature type="coiled-coil region" evidence="9">
    <location>
        <begin position="568"/>
        <end position="598"/>
    </location>
</feature>
<evidence type="ECO:0000256" key="5">
    <source>
        <dbReference type="ARBA" id="ARBA00022691"/>
    </source>
</evidence>
<evidence type="ECO:0000256" key="4">
    <source>
        <dbReference type="ARBA" id="ARBA00022679"/>
    </source>
</evidence>
<accession>A0A843B9X9</accession>